<dbReference type="Proteomes" id="UP000050525">
    <property type="component" value="Unassembled WGS sequence"/>
</dbReference>
<dbReference type="EMBL" id="AKHW03002874">
    <property type="protein sequence ID" value="KYO37076.1"/>
    <property type="molecule type" value="Genomic_DNA"/>
</dbReference>
<gene>
    <name evidence="6" type="ORF">Y1Q_0015206</name>
</gene>
<comment type="caution">
    <text evidence="6">The sequence shown here is derived from an EMBL/GenBank/DDBJ whole genome shotgun (WGS) entry which is preliminary data.</text>
</comment>
<evidence type="ECO:0000256" key="5">
    <source>
        <dbReference type="ARBA" id="ARBA00022898"/>
    </source>
</evidence>
<dbReference type="InterPro" id="IPR015424">
    <property type="entry name" value="PyrdxlP-dep_Trfase"/>
</dbReference>
<comment type="cofactor">
    <cofactor evidence="1">
        <name>pyridoxal 5'-phosphate</name>
        <dbReference type="ChEBI" id="CHEBI:597326"/>
    </cofactor>
</comment>
<protein>
    <recommendedName>
        <fullName evidence="8">Aminotransferase class I/classII domain-containing protein</fullName>
    </recommendedName>
</protein>
<dbReference type="Gene3D" id="3.90.1150.10">
    <property type="entry name" value="Aspartate Aminotransferase, domain 1"/>
    <property type="match status" value="1"/>
</dbReference>
<proteinExistence type="predicted"/>
<organism evidence="6 7">
    <name type="scientific">Alligator mississippiensis</name>
    <name type="common">American alligator</name>
    <dbReference type="NCBI Taxonomy" id="8496"/>
    <lineage>
        <taxon>Eukaryota</taxon>
        <taxon>Metazoa</taxon>
        <taxon>Chordata</taxon>
        <taxon>Craniata</taxon>
        <taxon>Vertebrata</taxon>
        <taxon>Euteleostomi</taxon>
        <taxon>Archelosauria</taxon>
        <taxon>Archosauria</taxon>
        <taxon>Crocodylia</taxon>
        <taxon>Alligatoridae</taxon>
        <taxon>Alligatorinae</taxon>
        <taxon>Alligator</taxon>
    </lineage>
</organism>
<sequence length="115" mass="12601">MPPDAGLRARHVLRELNSASAGHVLSCGRLRELLQLAADERLLLLANEARSLEPDAFFCRELLEAMGIVLVPGSVFGQRPGTHHVRLSLLPPAEMPRTVLETVVDFHGAFLHAYA</sequence>
<evidence type="ECO:0000256" key="4">
    <source>
        <dbReference type="ARBA" id="ARBA00022679"/>
    </source>
</evidence>
<comment type="subunit">
    <text evidence="2">Homodimer.</text>
</comment>
<keyword evidence="3" id="KW-0032">Aminotransferase</keyword>
<evidence type="ECO:0000256" key="2">
    <source>
        <dbReference type="ARBA" id="ARBA00011738"/>
    </source>
</evidence>
<evidence type="ECO:0000256" key="1">
    <source>
        <dbReference type="ARBA" id="ARBA00001933"/>
    </source>
</evidence>
<dbReference type="PANTHER" id="PTHR11751">
    <property type="entry name" value="ALANINE AMINOTRANSFERASE"/>
    <property type="match status" value="1"/>
</dbReference>
<dbReference type="STRING" id="8496.A0A151NJV3"/>
<evidence type="ECO:0000313" key="7">
    <source>
        <dbReference type="Proteomes" id="UP000050525"/>
    </source>
</evidence>
<dbReference type="AlphaFoldDB" id="A0A151NJV3"/>
<evidence type="ECO:0000313" key="6">
    <source>
        <dbReference type="EMBL" id="KYO37076.1"/>
    </source>
</evidence>
<evidence type="ECO:0000256" key="3">
    <source>
        <dbReference type="ARBA" id="ARBA00022576"/>
    </source>
</evidence>
<reference evidence="6 7" key="1">
    <citation type="journal article" date="2012" name="Genome Biol.">
        <title>Sequencing three crocodilian genomes to illuminate the evolution of archosaurs and amniotes.</title>
        <authorList>
            <person name="St John J.A."/>
            <person name="Braun E.L."/>
            <person name="Isberg S.R."/>
            <person name="Miles L.G."/>
            <person name="Chong A.Y."/>
            <person name="Gongora J."/>
            <person name="Dalzell P."/>
            <person name="Moran C."/>
            <person name="Bed'hom B."/>
            <person name="Abzhanov A."/>
            <person name="Burgess S.C."/>
            <person name="Cooksey A.M."/>
            <person name="Castoe T.A."/>
            <person name="Crawford N.G."/>
            <person name="Densmore L.D."/>
            <person name="Drew J.C."/>
            <person name="Edwards S.V."/>
            <person name="Faircloth B.C."/>
            <person name="Fujita M.K."/>
            <person name="Greenwold M.J."/>
            <person name="Hoffmann F.G."/>
            <person name="Howard J.M."/>
            <person name="Iguchi T."/>
            <person name="Janes D.E."/>
            <person name="Khan S.Y."/>
            <person name="Kohno S."/>
            <person name="de Koning A.J."/>
            <person name="Lance S.L."/>
            <person name="McCarthy F.M."/>
            <person name="McCormack J.E."/>
            <person name="Merchant M.E."/>
            <person name="Peterson D.G."/>
            <person name="Pollock D.D."/>
            <person name="Pourmand N."/>
            <person name="Raney B.J."/>
            <person name="Roessler K.A."/>
            <person name="Sanford J.R."/>
            <person name="Sawyer R.H."/>
            <person name="Schmidt C.J."/>
            <person name="Triplett E.W."/>
            <person name="Tuberville T.D."/>
            <person name="Venegas-Anaya M."/>
            <person name="Howard J.T."/>
            <person name="Jarvis E.D."/>
            <person name="Guillette L.J.Jr."/>
            <person name="Glenn T.C."/>
            <person name="Green R.E."/>
            <person name="Ray D.A."/>
        </authorList>
    </citation>
    <scope>NUCLEOTIDE SEQUENCE [LARGE SCALE GENOMIC DNA]</scope>
    <source>
        <strain evidence="6">KSC_2009_1</strain>
    </source>
</reference>
<dbReference type="SUPFAM" id="SSF53383">
    <property type="entry name" value="PLP-dependent transferases"/>
    <property type="match status" value="1"/>
</dbReference>
<evidence type="ECO:0008006" key="8">
    <source>
        <dbReference type="Google" id="ProtNLM"/>
    </source>
</evidence>
<keyword evidence="7" id="KW-1185">Reference proteome</keyword>
<accession>A0A151NJV3</accession>
<dbReference type="PANTHER" id="PTHR11751:SF29">
    <property type="entry name" value="ALANINE TRANSAMINASE"/>
    <property type="match status" value="1"/>
</dbReference>
<dbReference type="GO" id="GO:0008483">
    <property type="term" value="F:transaminase activity"/>
    <property type="evidence" value="ECO:0007669"/>
    <property type="project" value="UniProtKB-KW"/>
</dbReference>
<dbReference type="InterPro" id="IPR015422">
    <property type="entry name" value="PyrdxlP-dep_Trfase_small"/>
</dbReference>
<keyword evidence="5" id="KW-0663">Pyridoxal phosphate</keyword>
<dbReference type="InterPro" id="IPR045088">
    <property type="entry name" value="ALAT1/2-like"/>
</dbReference>
<name>A0A151NJV3_ALLMI</name>
<keyword evidence="4" id="KW-0808">Transferase</keyword>